<dbReference type="InterPro" id="IPR029070">
    <property type="entry name" value="Chitinase_insertion_sf"/>
</dbReference>
<reference evidence="3" key="1">
    <citation type="submission" date="2021-04" db="EMBL/GenBank/DDBJ databases">
        <title>Genome seq and assembly of Bacillus sp.</title>
        <authorList>
            <person name="Chhetri G."/>
        </authorList>
    </citation>
    <scope>NUCLEOTIDE SEQUENCE</scope>
    <source>
        <strain evidence="3">RG28</strain>
    </source>
</reference>
<sequence length="368" mass="41693">MNKIKHYIWINLTAVTLFVILVPTIIVMGFGHSLPISLAKSNVKNLTNSSSNLQNSVHRDLTSKPINLGWISGTNNHLSQYSSYNGLNVLSPALLTINDDFDLNVNSENLPSTNKQDIWPRVVMKTDTKLAIHTFLTNQTKVDQLINDLRKSALLHKWSGINLDLENVSAEDRDNFSNFIQKLSHALHYSNILLSIDISPDHTGTENLNTPFDHEILGIFCDYVIFMGYDQHWSTDPIPGPITSLDWLTSNLQEMIRTGIPSQKIILGLPTFTRIWQLDSNGKIVNAPAYSISHVESQLKQKHIPTTWDSNLGEYTSSFVENNKRNKVWLTTTKSLKLYLSLIPQMHLGGSAFWNLNLISKNDWNQLF</sequence>
<evidence type="ECO:0000313" key="4">
    <source>
        <dbReference type="Proteomes" id="UP000682134"/>
    </source>
</evidence>
<name>A0A940NK86_9BACI</name>
<proteinExistence type="predicted"/>
<evidence type="ECO:0000256" key="1">
    <source>
        <dbReference type="SAM" id="Phobius"/>
    </source>
</evidence>
<dbReference type="GO" id="GO:0008061">
    <property type="term" value="F:chitin binding"/>
    <property type="evidence" value="ECO:0007669"/>
    <property type="project" value="InterPro"/>
</dbReference>
<evidence type="ECO:0000259" key="2">
    <source>
        <dbReference type="PROSITE" id="PS51910"/>
    </source>
</evidence>
<keyword evidence="4" id="KW-1185">Reference proteome</keyword>
<feature type="transmembrane region" description="Helical" evidence="1">
    <location>
        <begin position="7"/>
        <end position="31"/>
    </location>
</feature>
<dbReference type="GO" id="GO:0005975">
    <property type="term" value="P:carbohydrate metabolic process"/>
    <property type="evidence" value="ECO:0007669"/>
    <property type="project" value="InterPro"/>
</dbReference>
<dbReference type="SUPFAM" id="SSF51445">
    <property type="entry name" value="(Trans)glycosidases"/>
    <property type="match status" value="1"/>
</dbReference>
<comment type="caution">
    <text evidence="3">The sequence shown here is derived from an EMBL/GenBank/DDBJ whole genome shotgun (WGS) entry which is preliminary data.</text>
</comment>
<dbReference type="Gene3D" id="3.20.20.80">
    <property type="entry name" value="Glycosidases"/>
    <property type="match status" value="1"/>
</dbReference>
<dbReference type="PROSITE" id="PS51910">
    <property type="entry name" value="GH18_2"/>
    <property type="match status" value="1"/>
</dbReference>
<dbReference type="PANTHER" id="PTHR46066">
    <property type="entry name" value="CHITINASE DOMAIN-CONTAINING PROTEIN 1 FAMILY MEMBER"/>
    <property type="match status" value="1"/>
</dbReference>
<gene>
    <name evidence="3" type="ORF">J5Y03_16885</name>
</gene>
<dbReference type="InterPro" id="IPR011583">
    <property type="entry name" value="Chitinase_II/V-like_cat"/>
</dbReference>
<keyword evidence="1" id="KW-1133">Transmembrane helix</keyword>
<dbReference type="PANTHER" id="PTHR46066:SF2">
    <property type="entry name" value="CHITINASE DOMAIN-CONTAINING PROTEIN 1"/>
    <property type="match status" value="1"/>
</dbReference>
<dbReference type="EMBL" id="JAGIYQ010000015">
    <property type="protein sequence ID" value="MBP0726834.1"/>
    <property type="molecule type" value="Genomic_DNA"/>
</dbReference>
<dbReference type="Gene3D" id="3.10.50.10">
    <property type="match status" value="1"/>
</dbReference>
<dbReference type="InterPro" id="IPR001223">
    <property type="entry name" value="Glyco_hydro18_cat"/>
</dbReference>
<accession>A0A940NK86</accession>
<dbReference type="Proteomes" id="UP000682134">
    <property type="component" value="Unassembled WGS sequence"/>
</dbReference>
<keyword evidence="1" id="KW-0472">Membrane</keyword>
<protein>
    <recommendedName>
        <fullName evidence="2">GH18 domain-containing protein</fullName>
    </recommendedName>
</protein>
<keyword evidence="1" id="KW-0812">Transmembrane</keyword>
<dbReference type="AlphaFoldDB" id="A0A940NK86"/>
<feature type="domain" description="GH18" evidence="2">
    <location>
        <begin position="65"/>
        <end position="368"/>
    </location>
</feature>
<dbReference type="Pfam" id="PF00704">
    <property type="entry name" value="Glyco_hydro_18"/>
    <property type="match status" value="1"/>
</dbReference>
<evidence type="ECO:0000313" key="3">
    <source>
        <dbReference type="EMBL" id="MBP0726834.1"/>
    </source>
</evidence>
<dbReference type="InterPro" id="IPR017853">
    <property type="entry name" value="GH"/>
</dbReference>
<dbReference type="RefSeq" id="WP_209407175.1">
    <property type="nucleotide sequence ID" value="NZ_JAGIYQ010000015.1"/>
</dbReference>
<dbReference type="SMART" id="SM00636">
    <property type="entry name" value="Glyco_18"/>
    <property type="match status" value="1"/>
</dbReference>
<organism evidence="3 4">
    <name type="scientific">Gottfriedia endophytica</name>
    <dbReference type="NCBI Taxonomy" id="2820819"/>
    <lineage>
        <taxon>Bacteria</taxon>
        <taxon>Bacillati</taxon>
        <taxon>Bacillota</taxon>
        <taxon>Bacilli</taxon>
        <taxon>Bacillales</taxon>
        <taxon>Bacillaceae</taxon>
        <taxon>Gottfriedia</taxon>
    </lineage>
</organism>